<feature type="domain" description="SWIM-type" evidence="4">
    <location>
        <begin position="44"/>
        <end position="82"/>
    </location>
</feature>
<gene>
    <name evidence="7" type="ORF">H0921_08355</name>
</gene>
<dbReference type="CDD" id="cd17919">
    <property type="entry name" value="DEXHc_Snf"/>
    <property type="match status" value="1"/>
</dbReference>
<comment type="caution">
    <text evidence="7">The sequence shown here is derived from an EMBL/GenBank/DDBJ whole genome shotgun (WGS) entry which is preliminary data.</text>
</comment>
<feature type="compositionally biased region" description="Low complexity" evidence="3">
    <location>
        <begin position="677"/>
        <end position="689"/>
    </location>
</feature>
<evidence type="ECO:0000259" key="6">
    <source>
        <dbReference type="PROSITE" id="PS51194"/>
    </source>
</evidence>
<evidence type="ECO:0000313" key="7">
    <source>
        <dbReference type="EMBL" id="MBA2226171.1"/>
    </source>
</evidence>
<dbReference type="PANTHER" id="PTHR10799">
    <property type="entry name" value="SNF2/RAD54 HELICASE FAMILY"/>
    <property type="match status" value="1"/>
</dbReference>
<evidence type="ECO:0000256" key="1">
    <source>
        <dbReference type="ARBA" id="ARBA00022801"/>
    </source>
</evidence>
<feature type="domain" description="Helicase C-terminal" evidence="6">
    <location>
        <begin position="487"/>
        <end position="646"/>
    </location>
</feature>
<dbReference type="Gene3D" id="3.40.50.300">
    <property type="entry name" value="P-loop containing nucleotide triphosphate hydrolases"/>
    <property type="match status" value="1"/>
</dbReference>
<feature type="domain" description="Helicase ATP-binding" evidence="5">
    <location>
        <begin position="209"/>
        <end position="367"/>
    </location>
</feature>
<dbReference type="AlphaFoldDB" id="A0A7V8VDY3"/>
<keyword evidence="7" id="KW-0347">Helicase</keyword>
<dbReference type="Pfam" id="PF04434">
    <property type="entry name" value="SWIM"/>
    <property type="match status" value="1"/>
</dbReference>
<protein>
    <submittedName>
        <fullName evidence="7">DEAD/DEAH box helicase</fullName>
    </submittedName>
</protein>
<name>A0A7V8VDY3_9BACT</name>
<keyword evidence="8" id="KW-1185">Reference proteome</keyword>
<dbReference type="Pfam" id="PF00271">
    <property type="entry name" value="Helicase_C"/>
    <property type="match status" value="1"/>
</dbReference>
<dbReference type="GO" id="GO:0016787">
    <property type="term" value="F:hydrolase activity"/>
    <property type="evidence" value="ECO:0007669"/>
    <property type="project" value="UniProtKB-KW"/>
</dbReference>
<dbReference type="SMART" id="SM00487">
    <property type="entry name" value="DEXDc"/>
    <property type="match status" value="1"/>
</dbReference>
<evidence type="ECO:0000256" key="3">
    <source>
        <dbReference type="SAM" id="MobiDB-lite"/>
    </source>
</evidence>
<evidence type="ECO:0000256" key="2">
    <source>
        <dbReference type="PROSITE-ProRule" id="PRU00325"/>
    </source>
</evidence>
<keyword evidence="7" id="KW-0067">ATP-binding</keyword>
<dbReference type="InterPro" id="IPR027417">
    <property type="entry name" value="P-loop_NTPase"/>
</dbReference>
<evidence type="ECO:0000259" key="5">
    <source>
        <dbReference type="PROSITE" id="PS51192"/>
    </source>
</evidence>
<dbReference type="InterPro" id="IPR000330">
    <property type="entry name" value="SNF2_N"/>
</dbReference>
<reference evidence="7 8" key="1">
    <citation type="submission" date="2020-07" db="EMBL/GenBank/DDBJ databases">
        <title>Thermogemmata thermophila gen. nov., sp. nov., a novel moderate thermophilic planctomycete from a Kamchatka hot spring.</title>
        <authorList>
            <person name="Elcheninov A.G."/>
            <person name="Podosokorskaya O.A."/>
            <person name="Kovaleva O.L."/>
            <person name="Novikov A."/>
            <person name="Bonch-Osmolovskaya E.A."/>
            <person name="Toshchakov S.V."/>
            <person name="Kublanov I.V."/>
        </authorList>
    </citation>
    <scope>NUCLEOTIDE SEQUENCE [LARGE SCALE GENOMIC DNA]</scope>
    <source>
        <strain evidence="7 8">2918</strain>
    </source>
</reference>
<dbReference type="InterPro" id="IPR007527">
    <property type="entry name" value="Znf_SWIM"/>
</dbReference>
<dbReference type="Proteomes" id="UP000542342">
    <property type="component" value="Unassembled WGS sequence"/>
</dbReference>
<dbReference type="InterPro" id="IPR049730">
    <property type="entry name" value="SNF2/RAD54-like_C"/>
</dbReference>
<dbReference type="CDD" id="cd18793">
    <property type="entry name" value="SF2_C_SNF"/>
    <property type="match status" value="1"/>
</dbReference>
<dbReference type="InterPro" id="IPR001650">
    <property type="entry name" value="Helicase_C-like"/>
</dbReference>
<dbReference type="PROSITE" id="PS50966">
    <property type="entry name" value="ZF_SWIM"/>
    <property type="match status" value="1"/>
</dbReference>
<sequence length="762" mass="87571">MLRDEQIELRRQRASAESLEIRNCGKNRVFSTFQVRNPASQGEYEVIIRGWEVGSNYCSCPDFRVNTLGTCKHIEAVLQKLRQEVPEHLLKRKAPVTQPEIYLRYGEQLQLAILMPPRCSDALRRLAREFFNEQGLWQGGRRFAELRQAMEDVPEEILLRSDAEEYIYREIERDEMLGKEKEWLAQLEAGRLAWTLLRVPLYDYQLRGAIFLACRGRCILGDDMGLGKTVQTLAAMEILARERGIRRVLIIAPASVKYQWETEIRRFTDRPVRLVEGGPEERHASYDEHTFYLLVNYEQVVRDRKALNAWKPDVIVLDEAQRIKNWQSKTTREVKKLQSRYAVVLTGTPLENRLEELYSIVQFVDERRFGPAFQFLHDHRILDDKGQVKGYRNLEAIREKLAPIFLRRTRAEVLRQLPPRTENIRYVELSEAQRRHYDAQRSILAQLLQKEHLSEHDRKRILSCLVRMRCLCDSLFLYDPNQHISPKLDEFAELVPELLSSSSHEEGHKIVVFSQWERMIAEAARVLSKAQIPHVVLHGGLTGPERRDVLERFQKDRDCRVFLSTDAGGTGLNLQVADTVINLELPWNPAVLEQRIARVHRMGQDRPVRVIHFVTRNTIEERILQVLQTKRDLFLQFFEGDEEEVSFSAFETHGFLEAVRELVQEGEPRAATRLERSAAASRSVASEGAGTSERAVCPPSLWHGLAQMLEAAAASLGEASARRASLDTETEQALRQAARRLLAVLEQSPPSASAADGEGAAP</sequence>
<dbReference type="Pfam" id="PF00176">
    <property type="entry name" value="SNF2-rel_dom"/>
    <property type="match status" value="1"/>
</dbReference>
<evidence type="ECO:0000259" key="4">
    <source>
        <dbReference type="PROSITE" id="PS50966"/>
    </source>
</evidence>
<organism evidence="7 8">
    <name type="scientific">Thermogemmata fonticola</name>
    <dbReference type="NCBI Taxonomy" id="2755323"/>
    <lineage>
        <taxon>Bacteria</taxon>
        <taxon>Pseudomonadati</taxon>
        <taxon>Planctomycetota</taxon>
        <taxon>Planctomycetia</taxon>
        <taxon>Gemmatales</taxon>
        <taxon>Gemmataceae</taxon>
        <taxon>Thermogemmata</taxon>
    </lineage>
</organism>
<dbReference type="RefSeq" id="WP_194537592.1">
    <property type="nucleotide sequence ID" value="NZ_JACEFB010000004.1"/>
</dbReference>
<evidence type="ECO:0000313" key="8">
    <source>
        <dbReference type="Proteomes" id="UP000542342"/>
    </source>
</evidence>
<keyword evidence="1" id="KW-0378">Hydrolase</keyword>
<dbReference type="EMBL" id="JACEFB010000004">
    <property type="protein sequence ID" value="MBA2226171.1"/>
    <property type="molecule type" value="Genomic_DNA"/>
</dbReference>
<keyword evidence="2" id="KW-0862">Zinc</keyword>
<dbReference type="GO" id="GO:0005524">
    <property type="term" value="F:ATP binding"/>
    <property type="evidence" value="ECO:0007669"/>
    <property type="project" value="InterPro"/>
</dbReference>
<keyword evidence="7" id="KW-0547">Nucleotide-binding</keyword>
<dbReference type="Gene3D" id="3.40.50.10810">
    <property type="entry name" value="Tandem AAA-ATPase domain"/>
    <property type="match status" value="1"/>
</dbReference>
<proteinExistence type="predicted"/>
<dbReference type="PROSITE" id="PS51194">
    <property type="entry name" value="HELICASE_CTER"/>
    <property type="match status" value="1"/>
</dbReference>
<dbReference type="PROSITE" id="PS51192">
    <property type="entry name" value="HELICASE_ATP_BIND_1"/>
    <property type="match status" value="1"/>
</dbReference>
<dbReference type="SMART" id="SM00490">
    <property type="entry name" value="HELICc"/>
    <property type="match status" value="1"/>
</dbReference>
<accession>A0A7V8VDY3</accession>
<keyword evidence="2" id="KW-0479">Metal-binding</keyword>
<dbReference type="InterPro" id="IPR038718">
    <property type="entry name" value="SNF2-like_sf"/>
</dbReference>
<dbReference type="InterPro" id="IPR014001">
    <property type="entry name" value="Helicase_ATP-bd"/>
</dbReference>
<dbReference type="SUPFAM" id="SSF52540">
    <property type="entry name" value="P-loop containing nucleoside triphosphate hydrolases"/>
    <property type="match status" value="2"/>
</dbReference>
<keyword evidence="2" id="KW-0863">Zinc-finger</keyword>
<feature type="region of interest" description="Disordered" evidence="3">
    <location>
        <begin position="672"/>
        <end position="693"/>
    </location>
</feature>
<dbReference type="GO" id="GO:0004386">
    <property type="term" value="F:helicase activity"/>
    <property type="evidence" value="ECO:0007669"/>
    <property type="project" value="UniProtKB-KW"/>
</dbReference>
<dbReference type="GO" id="GO:0008270">
    <property type="term" value="F:zinc ion binding"/>
    <property type="evidence" value="ECO:0007669"/>
    <property type="project" value="UniProtKB-KW"/>
</dbReference>